<keyword evidence="2" id="KW-1185">Reference proteome</keyword>
<accession>A0A8T1NQP8</accession>
<organism evidence="1 2">
    <name type="scientific">Carya illinoinensis</name>
    <name type="common">Pecan</name>
    <dbReference type="NCBI Taxonomy" id="32201"/>
    <lineage>
        <taxon>Eukaryota</taxon>
        <taxon>Viridiplantae</taxon>
        <taxon>Streptophyta</taxon>
        <taxon>Embryophyta</taxon>
        <taxon>Tracheophyta</taxon>
        <taxon>Spermatophyta</taxon>
        <taxon>Magnoliopsida</taxon>
        <taxon>eudicotyledons</taxon>
        <taxon>Gunneridae</taxon>
        <taxon>Pentapetalae</taxon>
        <taxon>rosids</taxon>
        <taxon>fabids</taxon>
        <taxon>Fagales</taxon>
        <taxon>Juglandaceae</taxon>
        <taxon>Carya</taxon>
    </lineage>
</organism>
<comment type="caution">
    <text evidence="1">The sequence shown here is derived from an EMBL/GenBank/DDBJ whole genome shotgun (WGS) entry which is preliminary data.</text>
</comment>
<dbReference type="EMBL" id="CM031821">
    <property type="protein sequence ID" value="KAG6631233.1"/>
    <property type="molecule type" value="Genomic_DNA"/>
</dbReference>
<proteinExistence type="predicted"/>
<sequence>MSLSPMSPRHEKARIGRRKNGPYSFMSLNKGKLYSPTHIRPVYYFIKEFLLAAKLKGYMLSLEAAWSRYSTVDTPLCYFPFLPVVVMFAVYVQINSPILTHSASSGTC</sequence>
<gene>
    <name evidence="1" type="ORF">CIPAW_13G077300</name>
</gene>
<evidence type="ECO:0000313" key="1">
    <source>
        <dbReference type="EMBL" id="KAG6631233.1"/>
    </source>
</evidence>
<name>A0A8T1NQP8_CARIL</name>
<evidence type="ECO:0000313" key="2">
    <source>
        <dbReference type="Proteomes" id="UP000811609"/>
    </source>
</evidence>
<protein>
    <submittedName>
        <fullName evidence="1">Uncharacterized protein</fullName>
    </submittedName>
</protein>
<dbReference type="AlphaFoldDB" id="A0A8T1NQP8"/>
<reference evidence="1" key="1">
    <citation type="submission" date="2020-12" db="EMBL/GenBank/DDBJ databases">
        <title>WGS assembly of Carya illinoinensis cv. Pawnee.</title>
        <authorList>
            <person name="Platts A."/>
            <person name="Shu S."/>
            <person name="Wright S."/>
            <person name="Barry K."/>
            <person name="Edger P."/>
            <person name="Pires J.C."/>
            <person name="Schmutz J."/>
        </authorList>
    </citation>
    <scope>NUCLEOTIDE SEQUENCE</scope>
    <source>
        <tissue evidence="1">Leaf</tissue>
    </source>
</reference>
<dbReference type="Proteomes" id="UP000811609">
    <property type="component" value="Chromosome 13"/>
</dbReference>